<dbReference type="EMBL" id="DSZU01000104">
    <property type="protein sequence ID" value="HGV55607.1"/>
    <property type="molecule type" value="Genomic_DNA"/>
</dbReference>
<dbReference type="GO" id="GO:0019464">
    <property type="term" value="P:glycine decarboxylation via glycine cleavage system"/>
    <property type="evidence" value="ECO:0007669"/>
    <property type="project" value="InterPro"/>
</dbReference>
<dbReference type="NCBIfam" id="NF002270">
    <property type="entry name" value="PRK01202.1"/>
    <property type="match status" value="1"/>
</dbReference>
<dbReference type="Pfam" id="PF01597">
    <property type="entry name" value="GCV_H"/>
    <property type="match status" value="1"/>
</dbReference>
<name>A0A832LWF3_9BACT</name>
<dbReference type="PANTHER" id="PTHR11715:SF3">
    <property type="entry name" value="GLYCINE CLEAVAGE SYSTEM H PROTEIN-RELATED"/>
    <property type="match status" value="1"/>
</dbReference>
<dbReference type="InterPro" id="IPR002930">
    <property type="entry name" value="GCV_H"/>
</dbReference>
<evidence type="ECO:0000313" key="3">
    <source>
        <dbReference type="EMBL" id="HGV55607.1"/>
    </source>
</evidence>
<dbReference type="GO" id="GO:0005960">
    <property type="term" value="C:glycine cleavage complex"/>
    <property type="evidence" value="ECO:0007669"/>
    <property type="project" value="InterPro"/>
</dbReference>
<dbReference type="GO" id="GO:0009249">
    <property type="term" value="P:protein lipoylation"/>
    <property type="evidence" value="ECO:0007669"/>
    <property type="project" value="TreeGrafter"/>
</dbReference>
<dbReference type="Gene3D" id="2.40.50.100">
    <property type="match status" value="1"/>
</dbReference>
<protein>
    <submittedName>
        <fullName evidence="3">Glycine cleavage system protein GcvH</fullName>
    </submittedName>
</protein>
<accession>A0A832LWF3</accession>
<dbReference type="InterPro" id="IPR011053">
    <property type="entry name" value="Single_hybrid_motif"/>
</dbReference>
<proteinExistence type="predicted"/>
<dbReference type="GO" id="GO:0005737">
    <property type="term" value="C:cytoplasm"/>
    <property type="evidence" value="ECO:0007669"/>
    <property type="project" value="TreeGrafter"/>
</dbReference>
<dbReference type="AlphaFoldDB" id="A0A832LWF3"/>
<organism evidence="3">
    <name type="scientific">Caldimicrobium thiodismutans</name>
    <dbReference type="NCBI Taxonomy" id="1653476"/>
    <lineage>
        <taxon>Bacteria</taxon>
        <taxon>Pseudomonadati</taxon>
        <taxon>Thermodesulfobacteriota</taxon>
        <taxon>Thermodesulfobacteria</taxon>
        <taxon>Thermodesulfobacteriales</taxon>
        <taxon>Thermodesulfobacteriaceae</taxon>
        <taxon>Caldimicrobium</taxon>
    </lineage>
</organism>
<dbReference type="InterPro" id="IPR000089">
    <property type="entry name" value="Biotin_lipoyl"/>
</dbReference>
<gene>
    <name evidence="3" type="primary">gcvH</name>
    <name evidence="3" type="ORF">ENT73_05940</name>
</gene>
<feature type="domain" description="Lipoyl-binding" evidence="2">
    <location>
        <begin position="23"/>
        <end position="105"/>
    </location>
</feature>
<comment type="caution">
    <text evidence="3">The sequence shown here is derived from an EMBL/GenBank/DDBJ whole genome shotgun (WGS) entry which is preliminary data.</text>
</comment>
<evidence type="ECO:0000259" key="2">
    <source>
        <dbReference type="PROSITE" id="PS50968"/>
    </source>
</evidence>
<sequence>MRILEDRLYTENHLWVKKEKKKVVRVGITDFFTSRDVEIIDVDLPEEGEEYEKDDIFGSIESVEEMYNLIMPVSGVIVSVNEKVLDNIDLLNEDPYEEGWLVKIEMSNPSELDDLLPPEDYELKISEEYEEILPEKVAEEEV</sequence>
<evidence type="ECO:0000256" key="1">
    <source>
        <dbReference type="ARBA" id="ARBA00022823"/>
    </source>
</evidence>
<dbReference type="PANTHER" id="PTHR11715">
    <property type="entry name" value="GLYCINE CLEAVAGE SYSTEM H PROTEIN"/>
    <property type="match status" value="1"/>
</dbReference>
<dbReference type="SUPFAM" id="SSF51230">
    <property type="entry name" value="Single hybrid motif"/>
    <property type="match status" value="1"/>
</dbReference>
<dbReference type="PROSITE" id="PS50968">
    <property type="entry name" value="BIOTINYL_LIPOYL"/>
    <property type="match status" value="1"/>
</dbReference>
<dbReference type="InterPro" id="IPR033753">
    <property type="entry name" value="GCV_H/Fam206"/>
</dbReference>
<keyword evidence="1" id="KW-0450">Lipoyl</keyword>
<reference evidence="3" key="1">
    <citation type="journal article" date="2020" name="mSystems">
        <title>Genome- and Community-Level Interaction Insights into Carbon Utilization and Element Cycling Functions of Hydrothermarchaeota in Hydrothermal Sediment.</title>
        <authorList>
            <person name="Zhou Z."/>
            <person name="Liu Y."/>
            <person name="Xu W."/>
            <person name="Pan J."/>
            <person name="Luo Z.H."/>
            <person name="Li M."/>
        </authorList>
    </citation>
    <scope>NUCLEOTIDE SEQUENCE [LARGE SCALE GENOMIC DNA]</scope>
    <source>
        <strain evidence="3">SpSt-605</strain>
    </source>
</reference>
<dbReference type="CDD" id="cd06848">
    <property type="entry name" value="GCS_H"/>
    <property type="match status" value="1"/>
</dbReference>